<gene>
    <name evidence="10" type="ORF">VFH_V000120</name>
</gene>
<evidence type="ECO:0008006" key="12">
    <source>
        <dbReference type="Google" id="ProtNLM"/>
    </source>
</evidence>
<dbReference type="Pfam" id="PF00560">
    <property type="entry name" value="LRR_1"/>
    <property type="match status" value="2"/>
</dbReference>
<evidence type="ECO:0000313" key="10">
    <source>
        <dbReference type="EMBL" id="CAI8611719.1"/>
    </source>
</evidence>
<accession>A0AAV1ANT3</accession>
<keyword evidence="8" id="KW-0472">Membrane</keyword>
<feature type="signal peptide" evidence="9">
    <location>
        <begin position="1"/>
        <end position="27"/>
    </location>
</feature>
<proteinExistence type="predicted"/>
<evidence type="ECO:0000313" key="11">
    <source>
        <dbReference type="Proteomes" id="UP001157006"/>
    </source>
</evidence>
<keyword evidence="7" id="KW-1133">Transmembrane helix</keyword>
<dbReference type="Pfam" id="PF13855">
    <property type="entry name" value="LRR_8"/>
    <property type="match status" value="2"/>
</dbReference>
<evidence type="ECO:0000256" key="4">
    <source>
        <dbReference type="ARBA" id="ARBA00022692"/>
    </source>
</evidence>
<dbReference type="SUPFAM" id="SSF52058">
    <property type="entry name" value="L domain-like"/>
    <property type="match status" value="1"/>
</dbReference>
<feature type="chain" id="PRO_5043639840" description="Protein TOO MANY MOUTHS" evidence="9">
    <location>
        <begin position="28"/>
        <end position="490"/>
    </location>
</feature>
<dbReference type="Gene3D" id="3.80.10.10">
    <property type="entry name" value="Ribonuclease Inhibitor"/>
    <property type="match status" value="3"/>
</dbReference>
<dbReference type="InterPro" id="IPR001611">
    <property type="entry name" value="Leu-rich_rpt"/>
</dbReference>
<evidence type="ECO:0000256" key="7">
    <source>
        <dbReference type="ARBA" id="ARBA00022989"/>
    </source>
</evidence>
<dbReference type="FunFam" id="3.80.10.10:FF:000299">
    <property type="entry name" value="Piriformospora indica-insensitive protein 2"/>
    <property type="match status" value="1"/>
</dbReference>
<evidence type="ECO:0000256" key="1">
    <source>
        <dbReference type="ARBA" id="ARBA00004236"/>
    </source>
</evidence>
<dbReference type="GO" id="GO:0051707">
    <property type="term" value="P:response to other organism"/>
    <property type="evidence" value="ECO:0007669"/>
    <property type="project" value="UniProtKB-ARBA"/>
</dbReference>
<sequence length="490" mass="53925">MKTRINSNCPLLCFTILLLFWSHLVISYTVEISDSNNSTVPSSSTPLIDDISTKQDNAKTDRREQQAVYDIMKATGNDWATDIPDVCRGRWHGIECMPDKNNVYHIVSLSFGALSDDTAFPTCDPTRSTISPSILNLPHLKTLFFYRCFSYNPHPIPSFLGQLGPSLQTLVLRENGHVGPIPNELGNLTRLKVLDLHKNNLNGSIPVSLNRLTGLRSLDLSVNRFTGFIPDLTLPNLNVLDLNQNRLIGPIPSTITECHSLIKLDFSRNRLSGAIPDKLKGLNDLMLMDLSFNRIQGPFPTSLKGLGSLQALILKGNPMDSTIVAHDGFDGMDGLMILIMSNTNLHGPIPESLGKLPNLRVLHLDGNHFNGSIPKNFRNLKNLSELRLNDNGLIGPVPFEREMVWRMKRKLKLNNNLGLCYDPSSGLGDSVGSDFGIGLCESSSPGLVRTVQHVSDMKNPSPMTTSSSKSAVTSPLGLATFVLYSTLIFL</sequence>
<dbReference type="FunFam" id="3.80.10.10:FF:000269">
    <property type="entry name" value="Piriformospora indica-insensitive protein 2"/>
    <property type="match status" value="1"/>
</dbReference>
<dbReference type="PRINTS" id="PR00019">
    <property type="entry name" value="LEURICHRPT"/>
</dbReference>
<keyword evidence="6" id="KW-0677">Repeat</keyword>
<reference evidence="10 11" key="1">
    <citation type="submission" date="2023-01" db="EMBL/GenBank/DDBJ databases">
        <authorList>
            <person name="Kreplak J."/>
        </authorList>
    </citation>
    <scope>NUCLEOTIDE SEQUENCE [LARGE SCALE GENOMIC DNA]</scope>
</reference>
<dbReference type="InterPro" id="IPR032675">
    <property type="entry name" value="LRR_dom_sf"/>
</dbReference>
<keyword evidence="4" id="KW-0812">Transmembrane</keyword>
<protein>
    <recommendedName>
        <fullName evidence="12">Protein TOO MANY MOUTHS</fullName>
    </recommendedName>
</protein>
<evidence type="ECO:0000256" key="2">
    <source>
        <dbReference type="ARBA" id="ARBA00022475"/>
    </source>
</evidence>
<dbReference type="AlphaFoldDB" id="A0AAV1ANT3"/>
<evidence type="ECO:0000256" key="3">
    <source>
        <dbReference type="ARBA" id="ARBA00022614"/>
    </source>
</evidence>
<keyword evidence="2" id="KW-1003">Cell membrane</keyword>
<comment type="subcellular location">
    <subcellularLocation>
        <location evidence="1">Cell membrane</location>
    </subcellularLocation>
</comment>
<evidence type="ECO:0000256" key="6">
    <source>
        <dbReference type="ARBA" id="ARBA00022737"/>
    </source>
</evidence>
<dbReference type="PANTHER" id="PTHR27008:SF499">
    <property type="entry name" value="OS06G0581500 PROTEIN"/>
    <property type="match status" value="1"/>
</dbReference>
<keyword evidence="5 9" id="KW-0732">Signal</keyword>
<evidence type="ECO:0000256" key="5">
    <source>
        <dbReference type="ARBA" id="ARBA00022729"/>
    </source>
</evidence>
<dbReference type="SMART" id="SM00369">
    <property type="entry name" value="LRR_TYP"/>
    <property type="match status" value="4"/>
</dbReference>
<dbReference type="PANTHER" id="PTHR27008">
    <property type="entry name" value="OS04G0122200 PROTEIN"/>
    <property type="match status" value="1"/>
</dbReference>
<organism evidence="10 11">
    <name type="scientific">Vicia faba</name>
    <name type="common">Broad bean</name>
    <name type="synonym">Faba vulgaris</name>
    <dbReference type="NCBI Taxonomy" id="3906"/>
    <lineage>
        <taxon>Eukaryota</taxon>
        <taxon>Viridiplantae</taxon>
        <taxon>Streptophyta</taxon>
        <taxon>Embryophyta</taxon>
        <taxon>Tracheophyta</taxon>
        <taxon>Spermatophyta</taxon>
        <taxon>Magnoliopsida</taxon>
        <taxon>eudicotyledons</taxon>
        <taxon>Gunneridae</taxon>
        <taxon>Pentapetalae</taxon>
        <taxon>rosids</taxon>
        <taxon>fabids</taxon>
        <taxon>Fabales</taxon>
        <taxon>Fabaceae</taxon>
        <taxon>Papilionoideae</taxon>
        <taxon>50 kb inversion clade</taxon>
        <taxon>NPAAA clade</taxon>
        <taxon>Hologalegina</taxon>
        <taxon>IRL clade</taxon>
        <taxon>Fabeae</taxon>
        <taxon>Vicia</taxon>
    </lineage>
</organism>
<dbReference type="InterPro" id="IPR003591">
    <property type="entry name" value="Leu-rich_rpt_typical-subtyp"/>
</dbReference>
<evidence type="ECO:0000256" key="9">
    <source>
        <dbReference type="SAM" id="SignalP"/>
    </source>
</evidence>
<name>A0AAV1ANT3_VICFA</name>
<keyword evidence="3" id="KW-0433">Leucine-rich repeat</keyword>
<dbReference type="InterPro" id="IPR051809">
    <property type="entry name" value="Plant_receptor-like_S/T_kinase"/>
</dbReference>
<dbReference type="GO" id="GO:0005886">
    <property type="term" value="C:plasma membrane"/>
    <property type="evidence" value="ECO:0007669"/>
    <property type="project" value="UniProtKB-SubCell"/>
</dbReference>
<dbReference type="EMBL" id="OX451740">
    <property type="protein sequence ID" value="CAI8611719.1"/>
    <property type="molecule type" value="Genomic_DNA"/>
</dbReference>
<keyword evidence="11" id="KW-1185">Reference proteome</keyword>
<dbReference type="Proteomes" id="UP001157006">
    <property type="component" value="Chromosome 5"/>
</dbReference>
<evidence type="ECO:0000256" key="8">
    <source>
        <dbReference type="ARBA" id="ARBA00023136"/>
    </source>
</evidence>